<dbReference type="PANTHER" id="PTHR32176:SF99">
    <property type="entry name" value="PATATIN"/>
    <property type="match status" value="1"/>
</dbReference>
<protein>
    <submittedName>
        <fullName evidence="2">Uncharacterized protein</fullName>
    </submittedName>
</protein>
<evidence type="ECO:0000313" key="2">
    <source>
        <dbReference type="EMBL" id="KAK8556780.1"/>
    </source>
</evidence>
<keyword evidence="3" id="KW-1185">Reference proteome</keyword>
<keyword evidence="1" id="KW-0442">Lipid degradation</keyword>
<evidence type="ECO:0000256" key="1">
    <source>
        <dbReference type="ARBA" id="ARBA00022963"/>
    </source>
</evidence>
<proteinExistence type="predicted"/>
<sequence length="67" mass="7416">MGDAASTDTATEENMRNLVEIGNELTKKCASRFNRQTGSYEGESTPEEALTIFAKRFSGERKLRLAS</sequence>
<accession>A0ABR2ECL0</accession>
<comment type="caution">
    <text evidence="2">The sequence shown here is derived from an EMBL/GenBank/DDBJ whole genome shotgun (WGS) entry which is preliminary data.</text>
</comment>
<gene>
    <name evidence="2" type="ORF">V6N12_003174</name>
</gene>
<dbReference type="PANTHER" id="PTHR32176">
    <property type="entry name" value="XYLOSE ISOMERASE"/>
    <property type="match status" value="1"/>
</dbReference>
<keyword evidence="1" id="KW-0443">Lipid metabolism</keyword>
<dbReference type="EMBL" id="JBBPBM010000017">
    <property type="protein sequence ID" value="KAK8556780.1"/>
    <property type="molecule type" value="Genomic_DNA"/>
</dbReference>
<evidence type="ECO:0000313" key="3">
    <source>
        <dbReference type="Proteomes" id="UP001472677"/>
    </source>
</evidence>
<reference evidence="2 3" key="1">
    <citation type="journal article" date="2024" name="G3 (Bethesda)">
        <title>Genome assembly of Hibiscus sabdariffa L. provides insights into metabolisms of medicinal natural products.</title>
        <authorList>
            <person name="Kim T."/>
        </authorList>
    </citation>
    <scope>NUCLEOTIDE SEQUENCE [LARGE SCALE GENOMIC DNA]</scope>
    <source>
        <strain evidence="2">TK-2024</strain>
        <tissue evidence="2">Old leaves</tissue>
    </source>
</reference>
<name>A0ABR2ECL0_9ROSI</name>
<dbReference type="Gene3D" id="3.40.1090.10">
    <property type="entry name" value="Cytosolic phospholipase A2 catalytic domain"/>
    <property type="match status" value="1"/>
</dbReference>
<organism evidence="2 3">
    <name type="scientific">Hibiscus sabdariffa</name>
    <name type="common">roselle</name>
    <dbReference type="NCBI Taxonomy" id="183260"/>
    <lineage>
        <taxon>Eukaryota</taxon>
        <taxon>Viridiplantae</taxon>
        <taxon>Streptophyta</taxon>
        <taxon>Embryophyta</taxon>
        <taxon>Tracheophyta</taxon>
        <taxon>Spermatophyta</taxon>
        <taxon>Magnoliopsida</taxon>
        <taxon>eudicotyledons</taxon>
        <taxon>Gunneridae</taxon>
        <taxon>Pentapetalae</taxon>
        <taxon>rosids</taxon>
        <taxon>malvids</taxon>
        <taxon>Malvales</taxon>
        <taxon>Malvaceae</taxon>
        <taxon>Malvoideae</taxon>
        <taxon>Hibiscus</taxon>
    </lineage>
</organism>
<dbReference type="Proteomes" id="UP001472677">
    <property type="component" value="Unassembled WGS sequence"/>
</dbReference>